<comment type="subcellular location">
    <subcellularLocation>
        <location evidence="2">Golgi apparatus membrane</location>
        <topology evidence="2">Single-pass type II membrane protein</topology>
    </subcellularLocation>
</comment>
<dbReference type="PANTHER" id="PTHR10468">
    <property type="entry name" value="PROTEIN O-LINKED-MANNOSE BETA-1,2-N-ACETYLGLUCOSAMINYLTRANSFERASE 1/ALPHA-1,3-MANNOSYL-GLYCOPROTEIN 2-BETA-N-ACETYLGLUCOSAMINYLTRANSFERASE"/>
    <property type="match status" value="1"/>
</dbReference>
<evidence type="ECO:0000256" key="9">
    <source>
        <dbReference type="ARBA" id="ARBA00022968"/>
    </source>
</evidence>
<dbReference type="GO" id="GO:0046872">
    <property type="term" value="F:metal ion binding"/>
    <property type="evidence" value="ECO:0007669"/>
    <property type="project" value="UniProtKB-KW"/>
</dbReference>
<dbReference type="GO" id="GO:0003827">
    <property type="term" value="F:alpha-1,3-mannosylglycoprotein 2-beta-N-acetylglucosaminyltransferase activity"/>
    <property type="evidence" value="ECO:0007669"/>
    <property type="project" value="UniProtKB-EC"/>
</dbReference>
<dbReference type="InterPro" id="IPR029044">
    <property type="entry name" value="Nucleotide-diphossugar_trans"/>
</dbReference>
<feature type="signal peptide" evidence="17">
    <location>
        <begin position="1"/>
        <end position="21"/>
    </location>
</feature>
<dbReference type="InterPro" id="IPR052261">
    <property type="entry name" value="Glycosyltransferase_13"/>
</dbReference>
<dbReference type="KEGG" id="ccp:CHC_T00009095001"/>
<evidence type="ECO:0000256" key="11">
    <source>
        <dbReference type="ARBA" id="ARBA00023034"/>
    </source>
</evidence>
<comment type="cofactor">
    <cofactor evidence="1">
        <name>Mn(2+)</name>
        <dbReference type="ChEBI" id="CHEBI:29035"/>
    </cofactor>
</comment>
<evidence type="ECO:0000256" key="13">
    <source>
        <dbReference type="ARBA" id="ARBA00023211"/>
    </source>
</evidence>
<keyword evidence="19" id="KW-1185">Reference proteome</keyword>
<evidence type="ECO:0000313" key="19">
    <source>
        <dbReference type="Proteomes" id="UP000012073"/>
    </source>
</evidence>
<dbReference type="GeneID" id="17325107"/>
<evidence type="ECO:0000256" key="3">
    <source>
        <dbReference type="ARBA" id="ARBA00004922"/>
    </source>
</evidence>
<sequence>MRHAHLICLALFLVFVRRVQSSEQISVIAVVLACERSSHLKRTLRSLAKATVQSPALPVYVSVDEHPKSYRAVRAATLERNVKQVWQHIPSADYPAQTTRHRIARHYHFALSQAFDSRENANVSHVLVLEDDLLFAPDFLAYMLAAARHLTRADKNAIVCASGWNDNGRHETDMRSARLTTSFPGLGWMLPRALWTDYLRPNWPGAPNSTSTSIVGIGWDFWLRVAFEAHGWACITPAVPRVFHFGATGSNVAAQETEQLFASSPLADLPAGSVDWDATLSNVADKQSTAEQVQERLVKGHHVKSFEDAKRHSATAPVMPYLRESFAHFIAEPLKLWPTPRGHFHHTLLVQVAPQKDLLLYDARRAAKHFTLPTKILDTGAFRLHRAGRNASCEQECRALGLRCSTSSLEFANSCESLSQVMPDGCQGGCAYETGNDLPARVDDEAPLQTAGMCLIAETGATKDGRLDCKGTHEWTTRSCACVEAFGRELKDELKDEL</sequence>
<gene>
    <name evidence="18" type="ORF">CHC_T00009095001</name>
</gene>
<proteinExistence type="inferred from homology"/>
<keyword evidence="7" id="KW-0812">Transmembrane</keyword>
<keyword evidence="17" id="KW-0732">Signal</keyword>
<evidence type="ECO:0000256" key="5">
    <source>
        <dbReference type="ARBA" id="ARBA00022676"/>
    </source>
</evidence>
<dbReference type="EMBL" id="HG001847">
    <property type="protein sequence ID" value="CDF37515.1"/>
    <property type="molecule type" value="Genomic_DNA"/>
</dbReference>
<keyword evidence="9" id="KW-0735">Signal-anchor</keyword>
<keyword evidence="12" id="KW-0472">Membrane</keyword>
<evidence type="ECO:0000256" key="17">
    <source>
        <dbReference type="SAM" id="SignalP"/>
    </source>
</evidence>
<evidence type="ECO:0000256" key="15">
    <source>
        <dbReference type="ARBA" id="ARBA00041712"/>
    </source>
</evidence>
<keyword evidence="8" id="KW-0479">Metal-binding</keyword>
<keyword evidence="6 18" id="KW-0808">Transferase</keyword>
<dbReference type="OMA" id="HRLFRTD"/>
<reference evidence="19" key="1">
    <citation type="journal article" date="2013" name="Proc. Natl. Acad. Sci. U.S.A.">
        <title>Genome structure and metabolic features in the red seaweed Chondrus crispus shed light on evolution of the Archaeplastida.</title>
        <authorList>
            <person name="Collen J."/>
            <person name="Porcel B."/>
            <person name="Carre W."/>
            <person name="Ball S.G."/>
            <person name="Chaparro C."/>
            <person name="Tonon T."/>
            <person name="Barbeyron T."/>
            <person name="Michel G."/>
            <person name="Noel B."/>
            <person name="Valentin K."/>
            <person name="Elias M."/>
            <person name="Artiguenave F."/>
            <person name="Arun A."/>
            <person name="Aury J.M."/>
            <person name="Barbosa-Neto J.F."/>
            <person name="Bothwell J.H."/>
            <person name="Bouget F.Y."/>
            <person name="Brillet L."/>
            <person name="Cabello-Hurtado F."/>
            <person name="Capella-Gutierrez S."/>
            <person name="Charrier B."/>
            <person name="Cladiere L."/>
            <person name="Cock J.M."/>
            <person name="Coelho S.M."/>
            <person name="Colleoni C."/>
            <person name="Czjzek M."/>
            <person name="Da Silva C."/>
            <person name="Delage L."/>
            <person name="Denoeud F."/>
            <person name="Deschamps P."/>
            <person name="Dittami S.M."/>
            <person name="Gabaldon T."/>
            <person name="Gachon C.M."/>
            <person name="Groisillier A."/>
            <person name="Herve C."/>
            <person name="Jabbari K."/>
            <person name="Katinka M."/>
            <person name="Kloareg B."/>
            <person name="Kowalczyk N."/>
            <person name="Labadie K."/>
            <person name="Leblanc C."/>
            <person name="Lopez P.J."/>
            <person name="McLachlan D.H."/>
            <person name="Meslet-Cladiere L."/>
            <person name="Moustafa A."/>
            <person name="Nehr Z."/>
            <person name="Nyvall Collen P."/>
            <person name="Panaud O."/>
            <person name="Partensky F."/>
            <person name="Poulain J."/>
            <person name="Rensing S.A."/>
            <person name="Rousvoal S."/>
            <person name="Samson G."/>
            <person name="Symeonidi A."/>
            <person name="Weissenbach J."/>
            <person name="Zambounis A."/>
            <person name="Wincker P."/>
            <person name="Boyen C."/>
        </authorList>
    </citation>
    <scope>NUCLEOTIDE SEQUENCE [LARGE SCALE GENOMIC DNA]</scope>
    <source>
        <strain evidence="19">cv. Stackhouse</strain>
    </source>
</reference>
<evidence type="ECO:0000256" key="4">
    <source>
        <dbReference type="ARBA" id="ARBA00006492"/>
    </source>
</evidence>
<evidence type="ECO:0000256" key="16">
    <source>
        <dbReference type="ARBA" id="ARBA00049421"/>
    </source>
</evidence>
<dbReference type="RefSeq" id="XP_005717386.1">
    <property type="nucleotide sequence ID" value="XM_005717329.1"/>
</dbReference>
<dbReference type="InterPro" id="IPR004139">
    <property type="entry name" value="Glyco_trans_13"/>
</dbReference>
<feature type="chain" id="PRO_5004454729" description="alpha-1,3-mannosyl-glycoprotein 2-beta-N-acetylglucosaminyltransferase" evidence="17">
    <location>
        <begin position="22"/>
        <end position="498"/>
    </location>
</feature>
<evidence type="ECO:0000313" key="18">
    <source>
        <dbReference type="EMBL" id="CDF37515.1"/>
    </source>
</evidence>
<keyword evidence="13" id="KW-0464">Manganese</keyword>
<evidence type="ECO:0000256" key="12">
    <source>
        <dbReference type="ARBA" id="ARBA00023136"/>
    </source>
</evidence>
<dbReference type="AlphaFoldDB" id="R7QJE4"/>
<dbReference type="GO" id="GO:0000139">
    <property type="term" value="C:Golgi membrane"/>
    <property type="evidence" value="ECO:0007669"/>
    <property type="project" value="UniProtKB-SubCell"/>
</dbReference>
<dbReference type="OrthoDB" id="440755at2759"/>
<dbReference type="PROSITE" id="PS51257">
    <property type="entry name" value="PROKAR_LIPOPROTEIN"/>
    <property type="match status" value="1"/>
</dbReference>
<dbReference type="Gene3D" id="3.90.550.10">
    <property type="entry name" value="Spore Coat Polysaccharide Biosynthesis Protein SpsA, Chain A"/>
    <property type="match status" value="1"/>
</dbReference>
<comment type="pathway">
    <text evidence="3">Protein modification; protein glycosylation.</text>
</comment>
<dbReference type="SUPFAM" id="SSF53448">
    <property type="entry name" value="Nucleotide-diphospho-sugar transferases"/>
    <property type="match status" value="1"/>
</dbReference>
<name>R7QJE4_CHOCR</name>
<dbReference type="STRING" id="2769.R7QJE4"/>
<comment type="similarity">
    <text evidence="4">Belongs to the glycosyltransferase 13 family.</text>
</comment>
<evidence type="ECO:0000256" key="10">
    <source>
        <dbReference type="ARBA" id="ARBA00022989"/>
    </source>
</evidence>
<keyword evidence="5 18" id="KW-0328">Glycosyltransferase</keyword>
<evidence type="ECO:0000256" key="14">
    <source>
        <dbReference type="ARBA" id="ARBA00038949"/>
    </source>
</evidence>
<protein>
    <recommendedName>
        <fullName evidence="14">alpha-1,3-mannosyl-glycoprotein 2-beta-N-acetylglucosaminyltransferase</fullName>
        <ecNumber evidence="14">2.4.1.101</ecNumber>
    </recommendedName>
    <alternativeName>
        <fullName evidence="15">N-glycosyl-oligosaccharide-glycoprotein N-acetylglucosaminyltransferase I</fullName>
    </alternativeName>
</protein>
<organism evidence="18 19">
    <name type="scientific">Chondrus crispus</name>
    <name type="common">Carrageen Irish moss</name>
    <name type="synonym">Polymorpha crispa</name>
    <dbReference type="NCBI Taxonomy" id="2769"/>
    <lineage>
        <taxon>Eukaryota</taxon>
        <taxon>Rhodophyta</taxon>
        <taxon>Florideophyceae</taxon>
        <taxon>Rhodymeniophycidae</taxon>
        <taxon>Gigartinales</taxon>
        <taxon>Gigartinaceae</taxon>
        <taxon>Chondrus</taxon>
    </lineage>
</organism>
<dbReference type="PhylomeDB" id="R7QJE4"/>
<comment type="catalytic activity">
    <reaction evidence="16">
        <text>N(4)-(alpha-D-Man-(1-&gt;3)-[alpha-D-Man-(1-&gt;3)-[alpha-D-Man-(1-&gt;6)]-alpha-D-Man-(1-&gt;6)]-beta-D-Man-(1-&gt;4)-beta-D-GlcNAc-(1-&gt;4)-beta-D-GlcNAc)-L-asparaginyl-[protein] (N-glucan mannose isomer 5A1,2) + UDP-N-acetyl-alpha-D-glucosamine = N(4)-{beta-D-GlcNAc-(1-&gt;2)-alpha-D-Man-(1-&gt;3)-[alpha-D-Man-(1-&gt;3)-[alpha-D-Man-(1-&gt;6)]-alpha-D-Man-(1-&gt;6)]-beta-D-Man-(1-&gt;4)-beta-D-GlcNAc-(1-&gt;4)-beta-D-GlcNAc}-L-asparaginyl-[protein] + UDP + H(+)</text>
        <dbReference type="Rhea" id="RHEA:11456"/>
        <dbReference type="Rhea" id="RHEA-COMP:14367"/>
        <dbReference type="Rhea" id="RHEA-COMP:14368"/>
        <dbReference type="ChEBI" id="CHEBI:15378"/>
        <dbReference type="ChEBI" id="CHEBI:57705"/>
        <dbReference type="ChEBI" id="CHEBI:58223"/>
        <dbReference type="ChEBI" id="CHEBI:59087"/>
        <dbReference type="ChEBI" id="CHEBI:60625"/>
        <dbReference type="EC" id="2.4.1.101"/>
    </reaction>
</comment>
<dbReference type="Gramene" id="CDF37515">
    <property type="protein sequence ID" value="CDF37515"/>
    <property type="gene ID" value="CHC_T00009095001"/>
</dbReference>
<keyword evidence="10" id="KW-1133">Transmembrane helix</keyword>
<evidence type="ECO:0000256" key="1">
    <source>
        <dbReference type="ARBA" id="ARBA00001936"/>
    </source>
</evidence>
<dbReference type="Pfam" id="PF03071">
    <property type="entry name" value="GNT-I"/>
    <property type="match status" value="1"/>
</dbReference>
<dbReference type="EC" id="2.4.1.101" evidence="14"/>
<evidence type="ECO:0000256" key="2">
    <source>
        <dbReference type="ARBA" id="ARBA00004323"/>
    </source>
</evidence>
<dbReference type="PANTHER" id="PTHR10468:SF0">
    <property type="entry name" value="ALPHA-1,3-MANNOSYL-GLYCOPROTEIN 2-BETA-N-ACETYLGLUCOSAMINYLTRANSFERASE"/>
    <property type="match status" value="1"/>
</dbReference>
<evidence type="ECO:0000256" key="7">
    <source>
        <dbReference type="ARBA" id="ARBA00022692"/>
    </source>
</evidence>
<accession>R7QJE4</accession>
<evidence type="ECO:0000256" key="6">
    <source>
        <dbReference type="ARBA" id="ARBA00022679"/>
    </source>
</evidence>
<dbReference type="UniPathway" id="UPA00378"/>
<dbReference type="Proteomes" id="UP000012073">
    <property type="component" value="Unassembled WGS sequence"/>
</dbReference>
<evidence type="ECO:0000256" key="8">
    <source>
        <dbReference type="ARBA" id="ARBA00022723"/>
    </source>
</evidence>
<keyword evidence="11" id="KW-0333">Golgi apparatus</keyword>